<accession>A0ABS8YDH0</accession>
<keyword evidence="5" id="KW-1185">Reference proteome</keyword>
<evidence type="ECO:0000256" key="2">
    <source>
        <dbReference type="ARBA" id="ARBA00023163"/>
    </source>
</evidence>
<dbReference type="InterPro" id="IPR018060">
    <property type="entry name" value="HTH_AraC"/>
</dbReference>
<comment type="caution">
    <text evidence="4">The sequence shown here is derived from an EMBL/GenBank/DDBJ whole genome shotgun (WGS) entry which is preliminary data.</text>
</comment>
<proteinExistence type="predicted"/>
<evidence type="ECO:0000313" key="5">
    <source>
        <dbReference type="Proteomes" id="UP001199916"/>
    </source>
</evidence>
<evidence type="ECO:0000313" key="4">
    <source>
        <dbReference type="EMBL" id="MCE5168405.1"/>
    </source>
</evidence>
<protein>
    <submittedName>
        <fullName evidence="4">Helix-turn-helix transcriptional regulator</fullName>
    </submittedName>
</protein>
<dbReference type="Gene3D" id="1.10.10.60">
    <property type="entry name" value="Homeodomain-like"/>
    <property type="match status" value="1"/>
</dbReference>
<gene>
    <name evidence="4" type="ORF">LQV63_03635</name>
</gene>
<dbReference type="Pfam" id="PF12833">
    <property type="entry name" value="HTH_18"/>
    <property type="match status" value="1"/>
</dbReference>
<dbReference type="Proteomes" id="UP001199916">
    <property type="component" value="Unassembled WGS sequence"/>
</dbReference>
<reference evidence="4 5" key="1">
    <citation type="submission" date="2021-11" db="EMBL/GenBank/DDBJ databases">
        <title>Draft genome sequence of Paenibacillus profundus YoMME, a new Gram-positive bacteria with exoelectrogenic properties.</title>
        <authorList>
            <person name="Hubenova Y."/>
            <person name="Hubenova E."/>
            <person name="Manasiev Y."/>
            <person name="Peykov S."/>
            <person name="Mitov M."/>
        </authorList>
    </citation>
    <scope>NUCLEOTIDE SEQUENCE [LARGE SCALE GENOMIC DNA]</scope>
    <source>
        <strain evidence="4 5">YoMME</strain>
    </source>
</reference>
<dbReference type="PANTHER" id="PTHR47893">
    <property type="entry name" value="REGULATORY PROTEIN PCHR"/>
    <property type="match status" value="1"/>
</dbReference>
<dbReference type="PROSITE" id="PS01124">
    <property type="entry name" value="HTH_ARAC_FAMILY_2"/>
    <property type="match status" value="1"/>
</dbReference>
<dbReference type="InterPro" id="IPR053142">
    <property type="entry name" value="PchR_regulatory_protein"/>
</dbReference>
<organism evidence="4 5">
    <name type="scientific">Paenibacillus profundus</name>
    <dbReference type="NCBI Taxonomy" id="1173085"/>
    <lineage>
        <taxon>Bacteria</taxon>
        <taxon>Bacillati</taxon>
        <taxon>Bacillota</taxon>
        <taxon>Bacilli</taxon>
        <taxon>Bacillales</taxon>
        <taxon>Paenibacillaceae</taxon>
        <taxon>Paenibacillus</taxon>
    </lineage>
</organism>
<evidence type="ECO:0000256" key="1">
    <source>
        <dbReference type="ARBA" id="ARBA00023015"/>
    </source>
</evidence>
<dbReference type="SUPFAM" id="SSF46689">
    <property type="entry name" value="Homeodomain-like"/>
    <property type="match status" value="1"/>
</dbReference>
<dbReference type="InterPro" id="IPR009057">
    <property type="entry name" value="Homeodomain-like_sf"/>
</dbReference>
<keyword evidence="1" id="KW-0805">Transcription regulation</keyword>
<dbReference type="SMART" id="SM00342">
    <property type="entry name" value="HTH_ARAC"/>
    <property type="match status" value="1"/>
</dbReference>
<evidence type="ECO:0000259" key="3">
    <source>
        <dbReference type="PROSITE" id="PS01124"/>
    </source>
</evidence>
<name>A0ABS8YDH0_9BACL</name>
<dbReference type="RefSeq" id="WP_233695678.1">
    <property type="nucleotide sequence ID" value="NZ_JAJNBZ010000002.1"/>
</dbReference>
<sequence>MLFELARQAGLNDFELKAGFKELYGTTVFGFLREKRLEQALCLLQQGQMNSSEVACSAGCSNPEYFAAACREKFGGSLSEVIRQH</sequence>
<feature type="domain" description="HTH araC/xylS-type" evidence="3">
    <location>
        <begin position="1"/>
        <end position="84"/>
    </location>
</feature>
<dbReference type="EMBL" id="JAJNBZ010000002">
    <property type="protein sequence ID" value="MCE5168405.1"/>
    <property type="molecule type" value="Genomic_DNA"/>
</dbReference>
<dbReference type="PANTHER" id="PTHR47893:SF1">
    <property type="entry name" value="REGULATORY PROTEIN PCHR"/>
    <property type="match status" value="1"/>
</dbReference>
<keyword evidence="2" id="KW-0804">Transcription</keyword>